<name>A0AAE0EBY3_9ROSI</name>
<protein>
    <recommendedName>
        <fullName evidence="3">Reverse transcriptase</fullName>
    </recommendedName>
</protein>
<gene>
    <name evidence="1" type="ORF">Dsin_014825</name>
</gene>
<feature type="non-terminal residue" evidence="1">
    <location>
        <position position="62"/>
    </location>
</feature>
<dbReference type="AlphaFoldDB" id="A0AAE0EBY3"/>
<accession>A0AAE0EBY3</accession>
<reference evidence="1" key="1">
    <citation type="journal article" date="2023" name="Plant J.">
        <title>Genome sequences and population genomics provide insights into the demographic history, inbreeding, and mutation load of two 'living fossil' tree species of Dipteronia.</title>
        <authorList>
            <person name="Feng Y."/>
            <person name="Comes H.P."/>
            <person name="Chen J."/>
            <person name="Zhu S."/>
            <person name="Lu R."/>
            <person name="Zhang X."/>
            <person name="Li P."/>
            <person name="Qiu J."/>
            <person name="Olsen K.M."/>
            <person name="Qiu Y."/>
        </authorList>
    </citation>
    <scope>NUCLEOTIDE SEQUENCE</scope>
    <source>
        <strain evidence="1">NBL</strain>
    </source>
</reference>
<sequence>MAIKLDMSKAYDQVEWVFIERIIRQLGFSDAWIGRIMRCVSSVSYSFVINGEVSGRIWPMRG</sequence>
<proteinExistence type="predicted"/>
<evidence type="ECO:0008006" key="3">
    <source>
        <dbReference type="Google" id="ProtNLM"/>
    </source>
</evidence>
<comment type="caution">
    <text evidence="1">The sequence shown here is derived from an EMBL/GenBank/DDBJ whole genome shotgun (WGS) entry which is preliminary data.</text>
</comment>
<evidence type="ECO:0000313" key="2">
    <source>
        <dbReference type="Proteomes" id="UP001281410"/>
    </source>
</evidence>
<evidence type="ECO:0000313" key="1">
    <source>
        <dbReference type="EMBL" id="KAK3220855.1"/>
    </source>
</evidence>
<dbReference type="Proteomes" id="UP001281410">
    <property type="component" value="Unassembled WGS sequence"/>
</dbReference>
<keyword evidence="2" id="KW-1185">Reference proteome</keyword>
<dbReference type="EMBL" id="JANJYJ010000004">
    <property type="protein sequence ID" value="KAK3220855.1"/>
    <property type="molecule type" value="Genomic_DNA"/>
</dbReference>
<organism evidence="1 2">
    <name type="scientific">Dipteronia sinensis</name>
    <dbReference type="NCBI Taxonomy" id="43782"/>
    <lineage>
        <taxon>Eukaryota</taxon>
        <taxon>Viridiplantae</taxon>
        <taxon>Streptophyta</taxon>
        <taxon>Embryophyta</taxon>
        <taxon>Tracheophyta</taxon>
        <taxon>Spermatophyta</taxon>
        <taxon>Magnoliopsida</taxon>
        <taxon>eudicotyledons</taxon>
        <taxon>Gunneridae</taxon>
        <taxon>Pentapetalae</taxon>
        <taxon>rosids</taxon>
        <taxon>malvids</taxon>
        <taxon>Sapindales</taxon>
        <taxon>Sapindaceae</taxon>
        <taxon>Hippocastanoideae</taxon>
        <taxon>Acereae</taxon>
        <taxon>Dipteronia</taxon>
    </lineage>
</organism>